<dbReference type="STRING" id="1071383.J7R814"/>
<dbReference type="eggNOG" id="ENOG502QTYD">
    <property type="taxonomic scope" value="Eukaryota"/>
</dbReference>
<dbReference type="EMBL" id="HE978319">
    <property type="protein sequence ID" value="CCK70985.1"/>
    <property type="molecule type" value="Genomic_DNA"/>
</dbReference>
<dbReference type="AlphaFoldDB" id="J7R814"/>
<dbReference type="OMA" id="GEVNTTW"/>
<evidence type="ECO:0000256" key="4">
    <source>
        <dbReference type="ARBA" id="ARBA00017063"/>
    </source>
</evidence>
<dbReference type="RefSeq" id="XP_022465231.1">
    <property type="nucleotide sequence ID" value="XM_022608768.1"/>
</dbReference>
<dbReference type="CDD" id="cd11693">
    <property type="entry name" value="HRI1_C_like"/>
    <property type="match status" value="1"/>
</dbReference>
<sequence>MPAICKRVLFEAGGNVNERTLTLSSVSNDGHYISVRPLVKKNTEAEREFPFEWVFAGTKDHIEVTNETDGVTQKQVFDFWLDTNVYLGISNTHRGKVHTKWTTWESGLLLEQGTVFPFGKDGEGVDFKELWQPIDANRDELVIQDKLESQGRSVTFKVDNNEYFGLVVVVGKWVQGFLAKKNGGSKRDLNFVRLVESAFAGKYTTLERYGVDADKFPCEFDTVKKGDHVTANGVQWEVIEAHL</sequence>
<dbReference type="KEGG" id="kng:KNAG_0F03230"/>
<dbReference type="Gene3D" id="2.40.128.310">
    <property type="entry name" value="Protein HRI1, C-terminal domain"/>
    <property type="match status" value="1"/>
</dbReference>
<evidence type="ECO:0000256" key="2">
    <source>
        <dbReference type="ARBA" id="ARBA00004496"/>
    </source>
</evidence>
<dbReference type="CDD" id="cd11692">
    <property type="entry name" value="HRI1_N_like"/>
    <property type="match status" value="1"/>
</dbReference>
<gene>
    <name evidence="7" type="primary">KNAG0F03230</name>
    <name evidence="7" type="ordered locus">KNAG_0F03230</name>
</gene>
<dbReference type="GO" id="GO:0005634">
    <property type="term" value="C:nucleus"/>
    <property type="evidence" value="ECO:0007669"/>
    <property type="project" value="UniProtKB-SubCell"/>
</dbReference>
<dbReference type="HOGENOM" id="CLU_097607_0_0_1"/>
<protein>
    <recommendedName>
        <fullName evidence="4">Protein HRI1</fullName>
    </recommendedName>
</protein>
<dbReference type="InterPro" id="IPR031818">
    <property type="entry name" value="Hri1"/>
</dbReference>
<dbReference type="GeneID" id="34526700"/>
<evidence type="ECO:0000313" key="8">
    <source>
        <dbReference type="Proteomes" id="UP000006310"/>
    </source>
</evidence>
<evidence type="ECO:0000256" key="3">
    <source>
        <dbReference type="ARBA" id="ARBA00005229"/>
    </source>
</evidence>
<keyword evidence="5" id="KW-0963">Cytoplasm</keyword>
<dbReference type="GO" id="GO:0005789">
    <property type="term" value="C:endoplasmic reticulum membrane"/>
    <property type="evidence" value="ECO:0007669"/>
    <property type="project" value="EnsemblFungi"/>
</dbReference>
<name>J7R814_HUIN7</name>
<dbReference type="InterPro" id="IPR043047">
    <property type="entry name" value="Hri1_N_sf"/>
</dbReference>
<proteinExistence type="inferred from homology"/>
<dbReference type="Pfam" id="PF16815">
    <property type="entry name" value="HRI1"/>
    <property type="match status" value="1"/>
</dbReference>
<dbReference type="OrthoDB" id="4045395at2759"/>
<dbReference type="InterPro" id="IPR038744">
    <property type="entry name" value="Hri1_N"/>
</dbReference>
<dbReference type="GO" id="GO:0006612">
    <property type="term" value="P:protein targeting to membrane"/>
    <property type="evidence" value="ECO:0007669"/>
    <property type="project" value="EnsemblFungi"/>
</dbReference>
<reference evidence="7 8" key="1">
    <citation type="journal article" date="2011" name="Proc. Natl. Acad. Sci. U.S.A.">
        <title>Evolutionary erosion of yeast sex chromosomes by mating-type switching accidents.</title>
        <authorList>
            <person name="Gordon J.L."/>
            <person name="Armisen D."/>
            <person name="Proux-Wera E."/>
            <person name="Oheigeartaigh S.S."/>
            <person name="Byrne K.P."/>
            <person name="Wolfe K.H."/>
        </authorList>
    </citation>
    <scope>NUCLEOTIDE SEQUENCE [LARGE SCALE GENOMIC DNA]</scope>
    <source>
        <strain evidence="8">ATCC MYA-139 / BCRC 22969 / CBS 8797 / CCRC 22969 / KCTC 17520 / NBRC 10181 / NCYC 3082</strain>
    </source>
</reference>
<dbReference type="Gene3D" id="2.40.128.320">
    <property type="entry name" value="Protein HRI1, N-terminal domain"/>
    <property type="match status" value="1"/>
</dbReference>
<keyword evidence="6" id="KW-0539">Nucleus</keyword>
<evidence type="ECO:0000256" key="6">
    <source>
        <dbReference type="ARBA" id="ARBA00023242"/>
    </source>
</evidence>
<evidence type="ECO:0000256" key="1">
    <source>
        <dbReference type="ARBA" id="ARBA00004123"/>
    </source>
</evidence>
<keyword evidence="8" id="KW-1185">Reference proteome</keyword>
<comment type="similarity">
    <text evidence="3">Belongs to the HRI1 family.</text>
</comment>
<comment type="subcellular location">
    <subcellularLocation>
        <location evidence="2">Cytoplasm</location>
    </subcellularLocation>
    <subcellularLocation>
        <location evidence="1">Nucleus</location>
    </subcellularLocation>
</comment>
<dbReference type="Proteomes" id="UP000006310">
    <property type="component" value="Chromosome 6"/>
</dbReference>
<reference evidence="8" key="2">
    <citation type="submission" date="2012-08" db="EMBL/GenBank/DDBJ databases">
        <title>Genome sequence of Kazachstania naganishii.</title>
        <authorList>
            <person name="Gordon J.L."/>
            <person name="Armisen D."/>
            <person name="Proux-Wera E."/>
            <person name="OhEigeartaigh S.S."/>
            <person name="Byrne K.P."/>
            <person name="Wolfe K.H."/>
        </authorList>
    </citation>
    <scope>NUCLEOTIDE SEQUENCE [LARGE SCALE GENOMIC DNA]</scope>
    <source>
        <strain evidence="8">ATCC MYA-139 / BCRC 22969 / CBS 8797 / CCRC 22969 / KCTC 17520 / NBRC 10181 / NCYC 3082</strain>
    </source>
</reference>
<evidence type="ECO:0000256" key="5">
    <source>
        <dbReference type="ARBA" id="ARBA00022490"/>
    </source>
</evidence>
<organism evidence="7 8">
    <name type="scientific">Huiozyma naganishii (strain ATCC MYA-139 / BCRC 22969 / CBS 8797 / KCTC 17520 / NBRC 10181 / NCYC 3082 / Yp74L-3)</name>
    <name type="common">Yeast</name>
    <name type="synonym">Kazachstania naganishii</name>
    <dbReference type="NCBI Taxonomy" id="1071383"/>
    <lineage>
        <taxon>Eukaryota</taxon>
        <taxon>Fungi</taxon>
        <taxon>Dikarya</taxon>
        <taxon>Ascomycota</taxon>
        <taxon>Saccharomycotina</taxon>
        <taxon>Saccharomycetes</taxon>
        <taxon>Saccharomycetales</taxon>
        <taxon>Saccharomycetaceae</taxon>
        <taxon>Huiozyma</taxon>
    </lineage>
</organism>
<evidence type="ECO:0000313" key="7">
    <source>
        <dbReference type="EMBL" id="CCK70985.1"/>
    </source>
</evidence>
<accession>J7R814</accession>